<dbReference type="EMBL" id="SPHZ02000003">
    <property type="protein sequence ID" value="KAF0924374.1"/>
    <property type="molecule type" value="Genomic_DNA"/>
</dbReference>
<accession>A0A6G1EIY2</accession>
<protein>
    <submittedName>
        <fullName evidence="1">Uncharacterized protein</fullName>
    </submittedName>
</protein>
<comment type="caution">
    <text evidence="1">The sequence shown here is derived from an EMBL/GenBank/DDBJ whole genome shotgun (WGS) entry which is preliminary data.</text>
</comment>
<organism evidence="1 2">
    <name type="scientific">Oryza meyeriana var. granulata</name>
    <dbReference type="NCBI Taxonomy" id="110450"/>
    <lineage>
        <taxon>Eukaryota</taxon>
        <taxon>Viridiplantae</taxon>
        <taxon>Streptophyta</taxon>
        <taxon>Embryophyta</taxon>
        <taxon>Tracheophyta</taxon>
        <taxon>Spermatophyta</taxon>
        <taxon>Magnoliopsida</taxon>
        <taxon>Liliopsida</taxon>
        <taxon>Poales</taxon>
        <taxon>Poaceae</taxon>
        <taxon>BOP clade</taxon>
        <taxon>Oryzoideae</taxon>
        <taxon>Oryzeae</taxon>
        <taxon>Oryzinae</taxon>
        <taxon>Oryza</taxon>
        <taxon>Oryza meyeriana</taxon>
    </lineage>
</organism>
<keyword evidence="2" id="KW-1185">Reference proteome</keyword>
<dbReference type="Proteomes" id="UP000479710">
    <property type="component" value="Unassembled WGS sequence"/>
</dbReference>
<gene>
    <name evidence="1" type="ORF">E2562_010050</name>
</gene>
<evidence type="ECO:0000313" key="1">
    <source>
        <dbReference type="EMBL" id="KAF0924374.1"/>
    </source>
</evidence>
<evidence type="ECO:0000313" key="2">
    <source>
        <dbReference type="Proteomes" id="UP000479710"/>
    </source>
</evidence>
<reference evidence="1 2" key="1">
    <citation type="submission" date="2019-11" db="EMBL/GenBank/DDBJ databases">
        <title>Whole genome sequence of Oryza granulata.</title>
        <authorList>
            <person name="Li W."/>
        </authorList>
    </citation>
    <scope>NUCLEOTIDE SEQUENCE [LARGE SCALE GENOMIC DNA]</scope>
    <source>
        <strain evidence="2">cv. Menghai</strain>
        <tissue evidence="1">Leaf</tissue>
    </source>
</reference>
<name>A0A6G1EIY2_9ORYZ</name>
<sequence>MIWQPNRVDAFRMNAWEMMDHRCIPRAATGSRPAKPPHRPFRPFASAFAAMVLLLHASALLPAMHPAAAHCSQQTANPNKQQHMMP</sequence>
<dbReference type="AlphaFoldDB" id="A0A6G1EIY2"/>
<proteinExistence type="predicted"/>